<gene>
    <name evidence="9" type="ORF">SRIMR7_10085</name>
</gene>
<dbReference type="InterPro" id="IPR009003">
    <property type="entry name" value="Peptidase_S1_PA"/>
</dbReference>
<sequence>MRAFVRAALGALALVLAVPVTVARADESVVGGRPVKVSDHPWMVAISSRSRFGTDRSGQYCGGVLVGRATVVTAAHCLSRAVLGVEWQQVRDLRIIVGREDMRGRGGQELVPRRVWVNPTYDSYSNAGDIAVLTLGTQQPKGRALPMAKAGDAAYRAGTRANVYGWGDTTGSGTYAATLRSAQVQVYSNAACSRAYPGNADGKYLADSMLCAGTPQGGRDACQGDSGGPLVARGRLIGLVSWGTGCGKAAKPGVYTRISAMMKHVTAHGAG</sequence>
<dbReference type="Gene3D" id="2.40.10.10">
    <property type="entry name" value="Trypsin-like serine proteases"/>
    <property type="match status" value="1"/>
</dbReference>
<name>A0ABY3YYD2_STRRM</name>
<dbReference type="PANTHER" id="PTHR24264">
    <property type="entry name" value="TRYPSIN-RELATED"/>
    <property type="match status" value="1"/>
</dbReference>
<evidence type="ECO:0000256" key="2">
    <source>
        <dbReference type="ARBA" id="ARBA00022525"/>
    </source>
</evidence>
<organism evidence="9 10">
    <name type="scientific">Streptomyces rimosus subsp. rimosus</name>
    <dbReference type="NCBI Taxonomy" id="132474"/>
    <lineage>
        <taxon>Bacteria</taxon>
        <taxon>Bacillati</taxon>
        <taxon>Actinomycetota</taxon>
        <taxon>Actinomycetes</taxon>
        <taxon>Kitasatosporales</taxon>
        <taxon>Streptomycetaceae</taxon>
        <taxon>Streptomyces</taxon>
    </lineage>
</organism>
<dbReference type="InterPro" id="IPR033116">
    <property type="entry name" value="TRYPSIN_SER"/>
</dbReference>
<dbReference type="EC" id="3.4.21.4" evidence="9"/>
<keyword evidence="6" id="KW-0720">Serine protease</keyword>
<keyword evidence="2" id="KW-0964">Secreted</keyword>
<evidence type="ECO:0000256" key="3">
    <source>
        <dbReference type="ARBA" id="ARBA00022670"/>
    </source>
</evidence>
<evidence type="ECO:0000256" key="1">
    <source>
        <dbReference type="ARBA" id="ARBA00004613"/>
    </source>
</evidence>
<dbReference type="PROSITE" id="PS00135">
    <property type="entry name" value="TRYPSIN_SER"/>
    <property type="match status" value="1"/>
</dbReference>
<keyword evidence="4 6" id="KW-0378">Hydrolase</keyword>
<dbReference type="InterPro" id="IPR001254">
    <property type="entry name" value="Trypsin_dom"/>
</dbReference>
<feature type="chain" id="PRO_5046642914" evidence="7">
    <location>
        <begin position="26"/>
        <end position="271"/>
    </location>
</feature>
<reference evidence="9 10" key="1">
    <citation type="submission" date="2022-03" db="EMBL/GenBank/DDBJ databases">
        <title>Complete genome of Streptomyces rimosus ssp. rimosus R7 (=ATCC 10970).</title>
        <authorList>
            <person name="Beganovic S."/>
            <person name="Ruckert C."/>
            <person name="Busche T."/>
            <person name="Kalinowski J."/>
            <person name="Wittmann C."/>
        </authorList>
    </citation>
    <scope>NUCLEOTIDE SEQUENCE [LARGE SCALE GENOMIC DNA]</scope>
    <source>
        <strain evidence="9 10">R7</strain>
    </source>
</reference>
<accession>A0ABY3YYD2</accession>
<dbReference type="PANTHER" id="PTHR24264:SF65">
    <property type="entry name" value="SRCR DOMAIN-CONTAINING PROTEIN"/>
    <property type="match status" value="1"/>
</dbReference>
<feature type="signal peptide" evidence="7">
    <location>
        <begin position="1"/>
        <end position="25"/>
    </location>
</feature>
<keyword evidence="3 6" id="KW-0645">Protease</keyword>
<dbReference type="InterPro" id="IPR018114">
    <property type="entry name" value="TRYPSIN_HIS"/>
</dbReference>
<dbReference type="Proteomes" id="UP000829494">
    <property type="component" value="Chromosome"/>
</dbReference>
<dbReference type="PROSITE" id="PS00134">
    <property type="entry name" value="TRYPSIN_HIS"/>
    <property type="match status" value="1"/>
</dbReference>
<dbReference type="InterPro" id="IPR050127">
    <property type="entry name" value="Serine_Proteases_S1"/>
</dbReference>
<keyword evidence="7" id="KW-0732">Signal</keyword>
<dbReference type="GeneID" id="66858416"/>
<dbReference type="RefSeq" id="WP_003981846.1">
    <property type="nucleotide sequence ID" value="NZ_CP043497.1"/>
</dbReference>
<dbReference type="InterPro" id="IPR043504">
    <property type="entry name" value="Peptidase_S1_PA_chymotrypsin"/>
</dbReference>
<comment type="subcellular location">
    <subcellularLocation>
        <location evidence="1">Secreted</location>
    </subcellularLocation>
</comment>
<feature type="domain" description="Peptidase S1" evidence="8">
    <location>
        <begin position="29"/>
        <end position="270"/>
    </location>
</feature>
<dbReference type="PRINTS" id="PR00722">
    <property type="entry name" value="CHYMOTRYPSIN"/>
</dbReference>
<evidence type="ECO:0000256" key="6">
    <source>
        <dbReference type="RuleBase" id="RU363034"/>
    </source>
</evidence>
<dbReference type="CDD" id="cd00190">
    <property type="entry name" value="Tryp_SPc"/>
    <property type="match status" value="1"/>
</dbReference>
<evidence type="ECO:0000256" key="7">
    <source>
        <dbReference type="SAM" id="SignalP"/>
    </source>
</evidence>
<evidence type="ECO:0000256" key="4">
    <source>
        <dbReference type="ARBA" id="ARBA00022801"/>
    </source>
</evidence>
<evidence type="ECO:0000259" key="8">
    <source>
        <dbReference type="PROSITE" id="PS50240"/>
    </source>
</evidence>
<evidence type="ECO:0000313" key="10">
    <source>
        <dbReference type="Proteomes" id="UP000829494"/>
    </source>
</evidence>
<dbReference type="InterPro" id="IPR001314">
    <property type="entry name" value="Peptidase_S1A"/>
</dbReference>
<evidence type="ECO:0000313" key="9">
    <source>
        <dbReference type="EMBL" id="UNZ02498.1"/>
    </source>
</evidence>
<dbReference type="PROSITE" id="PS50240">
    <property type="entry name" value="TRYPSIN_DOM"/>
    <property type="match status" value="1"/>
</dbReference>
<keyword evidence="10" id="KW-1185">Reference proteome</keyword>
<protein>
    <submittedName>
        <fullName evidence="9">Trypsin</fullName>
        <ecNumber evidence="9">3.4.21.4</ecNumber>
    </submittedName>
</protein>
<dbReference type="EMBL" id="CP094298">
    <property type="protein sequence ID" value="UNZ02498.1"/>
    <property type="molecule type" value="Genomic_DNA"/>
</dbReference>
<evidence type="ECO:0000256" key="5">
    <source>
        <dbReference type="ARBA" id="ARBA00023157"/>
    </source>
</evidence>
<dbReference type="Pfam" id="PF00089">
    <property type="entry name" value="Trypsin"/>
    <property type="match status" value="1"/>
</dbReference>
<proteinExistence type="predicted"/>
<keyword evidence="5" id="KW-1015">Disulfide bond</keyword>
<dbReference type="SUPFAM" id="SSF50494">
    <property type="entry name" value="Trypsin-like serine proteases"/>
    <property type="match status" value="1"/>
</dbReference>
<dbReference type="GO" id="GO:0004252">
    <property type="term" value="F:serine-type endopeptidase activity"/>
    <property type="evidence" value="ECO:0007669"/>
    <property type="project" value="UniProtKB-EC"/>
</dbReference>
<dbReference type="SMART" id="SM00020">
    <property type="entry name" value="Tryp_SPc"/>
    <property type="match status" value="1"/>
</dbReference>